<organism evidence="2 3">
    <name type="scientific">Nesterenkonia rhizosphaerae</name>
    <dbReference type="NCBI Taxonomy" id="1348272"/>
    <lineage>
        <taxon>Bacteria</taxon>
        <taxon>Bacillati</taxon>
        <taxon>Actinomycetota</taxon>
        <taxon>Actinomycetes</taxon>
        <taxon>Micrococcales</taxon>
        <taxon>Micrococcaceae</taxon>
        <taxon>Nesterenkonia</taxon>
    </lineage>
</organism>
<dbReference type="Gene3D" id="3.10.310.70">
    <property type="match status" value="1"/>
</dbReference>
<dbReference type="SUPFAM" id="SSF51556">
    <property type="entry name" value="Metallo-dependent hydrolases"/>
    <property type="match status" value="1"/>
</dbReference>
<protein>
    <submittedName>
        <fullName evidence="2">Amidohydrolase</fullName>
    </submittedName>
</protein>
<gene>
    <name evidence="2" type="ORF">GCM10025790_02590</name>
</gene>
<reference evidence="3" key="1">
    <citation type="journal article" date="2019" name="Int. J. Syst. Evol. Microbiol.">
        <title>The Global Catalogue of Microorganisms (GCM) 10K type strain sequencing project: providing services to taxonomists for standard genome sequencing and annotation.</title>
        <authorList>
            <consortium name="The Broad Institute Genomics Platform"/>
            <consortium name="The Broad Institute Genome Sequencing Center for Infectious Disease"/>
            <person name="Wu L."/>
            <person name="Ma J."/>
        </authorList>
    </citation>
    <scope>NUCLEOTIDE SEQUENCE [LARGE SCALE GENOMIC DNA]</scope>
    <source>
        <strain evidence="3">JCM 19129</strain>
    </source>
</reference>
<dbReference type="InterPro" id="IPR006311">
    <property type="entry name" value="TAT_signal"/>
</dbReference>
<dbReference type="CDD" id="cd01300">
    <property type="entry name" value="YtcJ_like"/>
    <property type="match status" value="1"/>
</dbReference>
<name>A0ABP9FQH7_9MICC</name>
<keyword evidence="3" id="KW-1185">Reference proteome</keyword>
<feature type="domain" description="Amidohydrolase 3" evidence="1">
    <location>
        <begin position="90"/>
        <end position="579"/>
    </location>
</feature>
<dbReference type="InterPro" id="IPR011059">
    <property type="entry name" value="Metal-dep_hydrolase_composite"/>
</dbReference>
<dbReference type="Proteomes" id="UP001500368">
    <property type="component" value="Unassembled WGS sequence"/>
</dbReference>
<dbReference type="PANTHER" id="PTHR22642:SF2">
    <property type="entry name" value="PROTEIN LONG AFTER FAR-RED 3"/>
    <property type="match status" value="1"/>
</dbReference>
<dbReference type="EMBL" id="BAABLW010000001">
    <property type="protein sequence ID" value="GAA4911623.1"/>
    <property type="molecule type" value="Genomic_DNA"/>
</dbReference>
<dbReference type="SUPFAM" id="SSF51338">
    <property type="entry name" value="Composite domain of metallo-dependent hydrolases"/>
    <property type="match status" value="1"/>
</dbReference>
<dbReference type="RefSeq" id="WP_345476317.1">
    <property type="nucleotide sequence ID" value="NZ_BAABLW010000001.1"/>
</dbReference>
<dbReference type="Gene3D" id="3.20.20.140">
    <property type="entry name" value="Metal-dependent hydrolases"/>
    <property type="match status" value="1"/>
</dbReference>
<comment type="caution">
    <text evidence="2">The sequence shown here is derived from an EMBL/GenBank/DDBJ whole genome shotgun (WGS) entry which is preliminary data.</text>
</comment>
<dbReference type="Pfam" id="PF07969">
    <property type="entry name" value="Amidohydro_3"/>
    <property type="match status" value="1"/>
</dbReference>
<dbReference type="InterPro" id="IPR013108">
    <property type="entry name" value="Amidohydro_3"/>
</dbReference>
<evidence type="ECO:0000313" key="3">
    <source>
        <dbReference type="Proteomes" id="UP001500368"/>
    </source>
</evidence>
<evidence type="ECO:0000313" key="2">
    <source>
        <dbReference type="EMBL" id="GAA4911623.1"/>
    </source>
</evidence>
<dbReference type="InterPro" id="IPR033932">
    <property type="entry name" value="YtcJ-like"/>
</dbReference>
<proteinExistence type="predicted"/>
<sequence length="622" mass="66223">MGEKDTGGIPRRRFLQGAGAGLALGAIGGFAGSAAVARRSSHADLVLYNGAVLTLSGEFRPYQAIAVKDGVVRTVGESSDVRRLIGTHTDVVNLRGRTVIPGINDSHFHPMSYGTSQPPLTLAVGRDDVESIADIREVIAQAVKDKEPGEWIRGFGWDQGYLAEGRYPTKEDLDDIAPENPVLLQEWSAHAVWVNSKALEIAGIDGDTEPPPGGEIVKDGAGEPTGILLEGAAYLINEHVPPFTDAERRQGMILAADAMHAHGITSVTDASGSPESVKLYQELLASGDMRQRMTVMMGSSTADPLREALEAVRAIETDRQWLNPSQVKIFADGVPTQAKTAWVSEEYEGGGHGGLTLAGDTEEEQLQLLHELVMISHENGFQIGTHACGDRTIDAAVEAYAQAVSQHGAKDLRHYIIHADLASRQALAELGRLGMGVNFNPGIKRSLSHQLLEVLGRDRTDHQFPYRSALENGVTAASSSDAPITPPDFLEGITAMMTRRSLATGEVFGEDQIIDFEEALRSYTVAGAWQDAAEDFKGDLGEGKAADLVVLDGDLVNTPAEEIVDMKVGMTVVGGEVVFDASSASIPQAFASAASLRAAGHSKYMTHGCCDHSTAQGHGAHS</sequence>
<evidence type="ECO:0000259" key="1">
    <source>
        <dbReference type="Pfam" id="PF07969"/>
    </source>
</evidence>
<dbReference type="PROSITE" id="PS51318">
    <property type="entry name" value="TAT"/>
    <property type="match status" value="1"/>
</dbReference>
<dbReference type="PANTHER" id="PTHR22642">
    <property type="entry name" value="IMIDAZOLONEPROPIONASE"/>
    <property type="match status" value="1"/>
</dbReference>
<accession>A0ABP9FQH7</accession>
<dbReference type="Gene3D" id="2.30.40.10">
    <property type="entry name" value="Urease, subunit C, domain 1"/>
    <property type="match status" value="1"/>
</dbReference>
<dbReference type="InterPro" id="IPR032466">
    <property type="entry name" value="Metal_Hydrolase"/>
</dbReference>